<dbReference type="GO" id="GO:0009055">
    <property type="term" value="F:electron transfer activity"/>
    <property type="evidence" value="ECO:0007669"/>
    <property type="project" value="InterPro"/>
</dbReference>
<keyword evidence="13" id="KW-1185">Reference proteome</keyword>
<feature type="domain" description="Cytochrome c" evidence="11">
    <location>
        <begin position="211"/>
        <end position="324"/>
    </location>
</feature>
<keyword evidence="3 9" id="KW-0349">Heme</keyword>
<keyword evidence="4 10" id="KW-0479">Metal-binding</keyword>
<dbReference type="Proteomes" id="UP000494329">
    <property type="component" value="Unassembled WGS sequence"/>
</dbReference>
<protein>
    <submittedName>
        <fullName evidence="12">Gluconate 2-dehydrogenase cytochrome c subunit</fullName>
        <ecNumber evidence="12">1.1.99.3</ecNumber>
    </submittedName>
</protein>
<dbReference type="GO" id="GO:0033717">
    <property type="term" value="F:gluconate 2-dehydrogenase (acceptor) activity"/>
    <property type="evidence" value="ECO:0007669"/>
    <property type="project" value="UniProtKB-EC"/>
</dbReference>
<keyword evidence="5" id="KW-0732">Signal</keyword>
<feature type="binding site" description="covalent" evidence="9">
    <location>
        <position position="226"/>
    </location>
    <ligand>
        <name>heme c</name>
        <dbReference type="ChEBI" id="CHEBI:61717"/>
        <label>2</label>
    </ligand>
</feature>
<dbReference type="AlphaFoldDB" id="A0A6J5EWP4"/>
<comment type="cofactor">
    <cofactor evidence="9">
        <name>heme c</name>
        <dbReference type="ChEBI" id="CHEBI:61717"/>
    </cofactor>
    <text evidence="9">Binds 3 heme c groups covalently per subunit.</text>
</comment>
<dbReference type="PANTHER" id="PTHR35008:SF8">
    <property type="entry name" value="ALCOHOL DEHYDROGENASE CYTOCHROME C SUBUNIT"/>
    <property type="match status" value="1"/>
</dbReference>
<keyword evidence="7 10" id="KW-0408">Iron</keyword>
<dbReference type="InterPro" id="IPR009056">
    <property type="entry name" value="Cyt_c-like_dom"/>
</dbReference>
<dbReference type="EC" id="1.1.99.3" evidence="12"/>
<feature type="binding site" description="covalent" evidence="9">
    <location>
        <position position="361"/>
    </location>
    <ligand>
        <name>heme c</name>
        <dbReference type="ChEBI" id="CHEBI:61717"/>
        <label>3</label>
    </ligand>
</feature>
<evidence type="ECO:0000256" key="7">
    <source>
        <dbReference type="ARBA" id="ARBA00023004"/>
    </source>
</evidence>
<evidence type="ECO:0000256" key="2">
    <source>
        <dbReference type="ARBA" id="ARBA00022475"/>
    </source>
</evidence>
<feature type="domain" description="Cytochrome c" evidence="11">
    <location>
        <begin position="348"/>
        <end position="438"/>
    </location>
</feature>
<dbReference type="GO" id="GO:0020037">
    <property type="term" value="F:heme binding"/>
    <property type="evidence" value="ECO:0007669"/>
    <property type="project" value="InterPro"/>
</dbReference>
<feature type="binding site" description="axial binding residue" evidence="10">
    <location>
        <position position="230"/>
    </location>
    <ligand>
        <name>heme c</name>
        <dbReference type="ChEBI" id="CHEBI:61717"/>
        <label>2</label>
    </ligand>
    <ligandPart>
        <name>Fe</name>
        <dbReference type="ChEBI" id="CHEBI:18248"/>
    </ligandPart>
</feature>
<dbReference type="PANTHER" id="PTHR35008">
    <property type="entry name" value="BLL4482 PROTEIN-RELATED"/>
    <property type="match status" value="1"/>
</dbReference>
<evidence type="ECO:0000259" key="11">
    <source>
        <dbReference type="PROSITE" id="PS51007"/>
    </source>
</evidence>
<keyword evidence="6" id="KW-0677">Repeat</keyword>
<dbReference type="InterPro" id="IPR036909">
    <property type="entry name" value="Cyt_c-like_dom_sf"/>
</dbReference>
<sequence>MKSHLSVLPPHVWVSRRRPRLRVRLWIRIRVQSDMPSRMLRRALTAIALCGGASAACAAQGADAALVARGEYLAKAGDCFACHSTPRGKPFAGGLPMTTPMGRIYSTNITPDTDTGIGRYSEEDFKRAVREGVAPDGHALYPAMPYPSYAKVSDVDMKALYAYFMQGVTPVKQANRATDIPWPLNMRWPLKLWNVVFLDNTRYEQKADKDAQWNRGAYLVQGLGHCGACHTPRGIGFQEQALDQSGRAFLTGAPLENWFASNLTGNHNTGLGRWSEDDLNTFLRTGANAHATAFGSMTDVINYSTQMLSDADTRAIARYLKSLPGGRSNDGPPYMPHPDGARVMLTGLPGNPGAHTYATFCMHCHGADGNGAAPWLAPLAGNPNVLEPDPVSLINVTLNGTGPLVIGGVPAPYPMPKYHATLTDQQIADALTFVRGSWNNQAPAVSAQAVKKVRSATRAP</sequence>
<dbReference type="PROSITE" id="PS51007">
    <property type="entry name" value="CYTC"/>
    <property type="match status" value="3"/>
</dbReference>
<evidence type="ECO:0000256" key="8">
    <source>
        <dbReference type="ARBA" id="ARBA00023136"/>
    </source>
</evidence>
<dbReference type="Pfam" id="PF00034">
    <property type="entry name" value="Cytochrom_C"/>
    <property type="match status" value="2"/>
</dbReference>
<feature type="binding site" description="axial binding residue" evidence="10">
    <location>
        <position position="365"/>
    </location>
    <ligand>
        <name>heme c</name>
        <dbReference type="ChEBI" id="CHEBI:61717"/>
        <label>3</label>
    </ligand>
    <ligandPart>
        <name>Fe</name>
        <dbReference type="ChEBI" id="CHEBI:18248"/>
    </ligandPart>
</feature>
<dbReference type="EMBL" id="CADIKF010000064">
    <property type="protein sequence ID" value="CAB3769566.1"/>
    <property type="molecule type" value="Genomic_DNA"/>
</dbReference>
<proteinExistence type="predicted"/>
<accession>A0A6J5EWP4</accession>
<evidence type="ECO:0000256" key="5">
    <source>
        <dbReference type="ARBA" id="ARBA00022729"/>
    </source>
</evidence>
<evidence type="ECO:0000256" key="3">
    <source>
        <dbReference type="ARBA" id="ARBA00022617"/>
    </source>
</evidence>
<gene>
    <name evidence="12" type="ORF">LMG29739_05571</name>
</gene>
<dbReference type="GO" id="GO:0005506">
    <property type="term" value="F:iron ion binding"/>
    <property type="evidence" value="ECO:0007669"/>
    <property type="project" value="InterPro"/>
</dbReference>
<name>A0A6J5EWP4_9BURK</name>
<organism evidence="12 13">
    <name type="scientific">Paraburkholderia solisilvae</name>
    <dbReference type="NCBI Taxonomy" id="624376"/>
    <lineage>
        <taxon>Bacteria</taxon>
        <taxon>Pseudomonadati</taxon>
        <taxon>Pseudomonadota</taxon>
        <taxon>Betaproteobacteria</taxon>
        <taxon>Burkholderiales</taxon>
        <taxon>Burkholderiaceae</taxon>
        <taxon>Paraburkholderia</taxon>
    </lineage>
</organism>
<keyword evidence="2" id="KW-1003">Cell membrane</keyword>
<feature type="binding site" description="covalent" evidence="9">
    <location>
        <position position="364"/>
    </location>
    <ligand>
        <name>heme c</name>
        <dbReference type="ChEBI" id="CHEBI:61717"/>
        <label>3</label>
    </ligand>
</feature>
<evidence type="ECO:0000313" key="13">
    <source>
        <dbReference type="Proteomes" id="UP000494329"/>
    </source>
</evidence>
<feature type="binding site" description="covalent" evidence="9">
    <location>
        <position position="229"/>
    </location>
    <ligand>
        <name>heme c</name>
        <dbReference type="ChEBI" id="CHEBI:61717"/>
        <label>2</label>
    </ligand>
</feature>
<evidence type="ECO:0000256" key="1">
    <source>
        <dbReference type="ARBA" id="ARBA00004236"/>
    </source>
</evidence>
<keyword evidence="8" id="KW-0472">Membrane</keyword>
<dbReference type="SUPFAM" id="SSF46626">
    <property type="entry name" value="Cytochrome c"/>
    <property type="match status" value="3"/>
</dbReference>
<dbReference type="InterPro" id="IPR014353">
    <property type="entry name" value="Membr-bd_ADH_cyt_c"/>
</dbReference>
<feature type="binding site" description="covalent" evidence="9">
    <location>
        <position position="79"/>
    </location>
    <ligand>
        <name>heme c</name>
        <dbReference type="ChEBI" id="CHEBI:61717"/>
        <label>1</label>
    </ligand>
</feature>
<evidence type="ECO:0000256" key="4">
    <source>
        <dbReference type="ARBA" id="ARBA00022723"/>
    </source>
</evidence>
<evidence type="ECO:0000256" key="6">
    <source>
        <dbReference type="ARBA" id="ARBA00022737"/>
    </source>
</evidence>
<dbReference type="InterPro" id="IPR051459">
    <property type="entry name" value="Cytochrome_c-type_DH"/>
</dbReference>
<evidence type="ECO:0000313" key="12">
    <source>
        <dbReference type="EMBL" id="CAB3769566.1"/>
    </source>
</evidence>
<keyword evidence="12" id="KW-0560">Oxidoreductase</keyword>
<evidence type="ECO:0000256" key="10">
    <source>
        <dbReference type="PIRSR" id="PIRSR000018-51"/>
    </source>
</evidence>
<dbReference type="Gene3D" id="1.10.760.10">
    <property type="entry name" value="Cytochrome c-like domain"/>
    <property type="match status" value="3"/>
</dbReference>
<evidence type="ECO:0000256" key="9">
    <source>
        <dbReference type="PIRSR" id="PIRSR000018-50"/>
    </source>
</evidence>
<reference evidence="12 13" key="1">
    <citation type="submission" date="2020-04" db="EMBL/GenBank/DDBJ databases">
        <authorList>
            <person name="De Canck E."/>
        </authorList>
    </citation>
    <scope>NUCLEOTIDE SEQUENCE [LARGE SCALE GENOMIC DNA]</scope>
    <source>
        <strain evidence="12 13">LMG 29739</strain>
    </source>
</reference>
<dbReference type="PIRSF" id="PIRSF000018">
    <property type="entry name" value="Mb_ADH_cyt_c"/>
    <property type="match status" value="1"/>
</dbReference>
<feature type="binding site" description="covalent" evidence="9">
    <location>
        <position position="82"/>
    </location>
    <ligand>
        <name>heme c</name>
        <dbReference type="ChEBI" id="CHEBI:61717"/>
        <label>1</label>
    </ligand>
</feature>
<comment type="subcellular location">
    <subcellularLocation>
        <location evidence="1">Cell membrane</location>
    </subcellularLocation>
</comment>
<dbReference type="GO" id="GO:0005886">
    <property type="term" value="C:plasma membrane"/>
    <property type="evidence" value="ECO:0007669"/>
    <property type="project" value="UniProtKB-SubCell"/>
</dbReference>
<feature type="binding site" description="axial binding residue" evidence="10">
    <location>
        <position position="83"/>
    </location>
    <ligand>
        <name>heme c</name>
        <dbReference type="ChEBI" id="CHEBI:61717"/>
        <label>1</label>
    </ligand>
    <ligandPart>
        <name>Fe</name>
        <dbReference type="ChEBI" id="CHEBI:18248"/>
    </ligandPart>
</feature>
<feature type="domain" description="Cytochrome c" evidence="11">
    <location>
        <begin position="65"/>
        <end position="168"/>
    </location>
</feature>